<reference evidence="8" key="1">
    <citation type="submission" date="2019-04" db="EMBL/GenBank/DDBJ databases">
        <authorList>
            <person name="Alioto T."/>
            <person name="Alioto T."/>
        </authorList>
    </citation>
    <scope>NUCLEOTIDE SEQUENCE [LARGE SCALE GENOMIC DNA]</scope>
</reference>
<keyword evidence="3" id="KW-0677">Repeat</keyword>
<organism evidence="8 9">
    <name type="scientific">Marmota monax</name>
    <name type="common">Woodchuck</name>
    <dbReference type="NCBI Taxonomy" id="9995"/>
    <lineage>
        <taxon>Eukaryota</taxon>
        <taxon>Metazoa</taxon>
        <taxon>Chordata</taxon>
        <taxon>Craniata</taxon>
        <taxon>Vertebrata</taxon>
        <taxon>Euteleostomi</taxon>
        <taxon>Mammalia</taxon>
        <taxon>Eutheria</taxon>
        <taxon>Euarchontoglires</taxon>
        <taxon>Glires</taxon>
        <taxon>Rodentia</taxon>
        <taxon>Sciuromorpha</taxon>
        <taxon>Sciuridae</taxon>
        <taxon>Xerinae</taxon>
        <taxon>Marmotini</taxon>
        <taxon>Marmota</taxon>
    </lineage>
</organism>
<keyword evidence="5" id="KW-0862">Zinc</keyword>
<keyword evidence="2" id="KW-0479">Metal-binding</keyword>
<evidence type="ECO:0000256" key="5">
    <source>
        <dbReference type="ARBA" id="ARBA00022833"/>
    </source>
</evidence>
<sequence>PPHLFPAFHPPVPIDARHHEGRYHYDPSPIPPLHVPSALSSSPTYSDLPFIRISPHRNPAAASESPFSPPHPYINPYMDYIRSLHSSPSLSMISAARGLSPTDAPHAGVSPAEYYHQMALLAGQRSPYADILPSAATAGAGAIHMEYLHAMDSTRFPSPRLSARPSRKRTLSISPLSDHSFDLQTMIRTSPNSLVTILNNSRSSSSASGSYGHLSASAISQLVVGPMDGRKGRLLKGQPTFSRVRGGRENVDGGAFDLFDVPDIELPLEDKVFQMILIFL</sequence>
<dbReference type="GO" id="GO:0005634">
    <property type="term" value="C:nucleus"/>
    <property type="evidence" value="ECO:0007669"/>
    <property type="project" value="UniProtKB-SubCell"/>
</dbReference>
<keyword evidence="9" id="KW-1185">Reference proteome</keyword>
<dbReference type="GO" id="GO:0007224">
    <property type="term" value="P:smoothened signaling pathway"/>
    <property type="evidence" value="ECO:0007669"/>
    <property type="project" value="TreeGrafter"/>
</dbReference>
<dbReference type="Proteomes" id="UP000335636">
    <property type="component" value="Unassembled WGS sequence"/>
</dbReference>
<dbReference type="GO" id="GO:0000978">
    <property type="term" value="F:RNA polymerase II cis-regulatory region sequence-specific DNA binding"/>
    <property type="evidence" value="ECO:0007669"/>
    <property type="project" value="TreeGrafter"/>
</dbReference>
<keyword evidence="6" id="KW-0238">DNA-binding</keyword>
<comment type="subcellular location">
    <subcellularLocation>
        <location evidence="1">Nucleus</location>
    </subcellularLocation>
</comment>
<evidence type="ECO:0000256" key="7">
    <source>
        <dbReference type="ARBA" id="ARBA00023242"/>
    </source>
</evidence>
<evidence type="ECO:0000313" key="8">
    <source>
        <dbReference type="EMBL" id="VTJ61418.1"/>
    </source>
</evidence>
<dbReference type="InterPro" id="IPR043359">
    <property type="entry name" value="GLI-like"/>
</dbReference>
<accession>A0A5E4AVI8</accession>
<dbReference type="PANTHER" id="PTHR45718">
    <property type="entry name" value="TRANSCRIPTIONAL ACTIVATOR CUBITUS INTERRUPTUS"/>
    <property type="match status" value="1"/>
</dbReference>
<comment type="caution">
    <text evidence="8">The sequence shown here is derived from an EMBL/GenBank/DDBJ whole genome shotgun (WGS) entry which is preliminary data.</text>
</comment>
<evidence type="ECO:0000256" key="6">
    <source>
        <dbReference type="ARBA" id="ARBA00023125"/>
    </source>
</evidence>
<evidence type="ECO:0000256" key="1">
    <source>
        <dbReference type="ARBA" id="ARBA00004123"/>
    </source>
</evidence>
<dbReference type="AlphaFoldDB" id="A0A5E4AVI8"/>
<dbReference type="GO" id="GO:0000981">
    <property type="term" value="F:DNA-binding transcription factor activity, RNA polymerase II-specific"/>
    <property type="evidence" value="ECO:0007669"/>
    <property type="project" value="TreeGrafter"/>
</dbReference>
<gene>
    <name evidence="8" type="ORF">MONAX_5E003517</name>
</gene>
<evidence type="ECO:0000256" key="3">
    <source>
        <dbReference type="ARBA" id="ARBA00022737"/>
    </source>
</evidence>
<evidence type="ECO:0000313" key="9">
    <source>
        <dbReference type="Proteomes" id="UP000335636"/>
    </source>
</evidence>
<evidence type="ECO:0000256" key="2">
    <source>
        <dbReference type="ARBA" id="ARBA00022723"/>
    </source>
</evidence>
<keyword evidence="4" id="KW-0863">Zinc-finger</keyword>
<protein>
    <submittedName>
        <fullName evidence="8">Uncharacterized protein</fullName>
    </submittedName>
</protein>
<name>A0A5E4AVI8_MARMO</name>
<dbReference type="EMBL" id="CABDUW010000174">
    <property type="protein sequence ID" value="VTJ61418.1"/>
    <property type="molecule type" value="Genomic_DNA"/>
</dbReference>
<feature type="non-terminal residue" evidence="8">
    <location>
        <position position="1"/>
    </location>
</feature>
<dbReference type="PANTHER" id="PTHR45718:SF5">
    <property type="entry name" value="TRANSCRIPTIONAL ACTIVATOR GLI3"/>
    <property type="match status" value="1"/>
</dbReference>
<dbReference type="GO" id="GO:0008270">
    <property type="term" value="F:zinc ion binding"/>
    <property type="evidence" value="ECO:0007669"/>
    <property type="project" value="UniProtKB-KW"/>
</dbReference>
<keyword evidence="7" id="KW-0539">Nucleus</keyword>
<proteinExistence type="predicted"/>
<evidence type="ECO:0000256" key="4">
    <source>
        <dbReference type="ARBA" id="ARBA00022771"/>
    </source>
</evidence>